<feature type="non-terminal residue" evidence="3">
    <location>
        <position position="1"/>
    </location>
</feature>
<organism evidence="3 4">
    <name type="scientific">Gossypium schwendimanii</name>
    <name type="common">Cotton</name>
    <dbReference type="NCBI Taxonomy" id="34291"/>
    <lineage>
        <taxon>Eukaryota</taxon>
        <taxon>Viridiplantae</taxon>
        <taxon>Streptophyta</taxon>
        <taxon>Embryophyta</taxon>
        <taxon>Tracheophyta</taxon>
        <taxon>Spermatophyta</taxon>
        <taxon>Magnoliopsida</taxon>
        <taxon>eudicotyledons</taxon>
        <taxon>Gunneridae</taxon>
        <taxon>Pentapetalae</taxon>
        <taxon>rosids</taxon>
        <taxon>malvids</taxon>
        <taxon>Malvales</taxon>
        <taxon>Malvaceae</taxon>
        <taxon>Malvoideae</taxon>
        <taxon>Gossypium</taxon>
    </lineage>
</organism>
<dbReference type="OrthoDB" id="2018313at2759"/>
<gene>
    <name evidence="3" type="ORF">Goshw_023810</name>
</gene>
<dbReference type="InterPro" id="IPR001611">
    <property type="entry name" value="Leu-rich_rpt"/>
</dbReference>
<dbReference type="InterPro" id="IPR058546">
    <property type="entry name" value="RPS4B/Roq1-like_LRR"/>
</dbReference>
<reference evidence="3 4" key="1">
    <citation type="journal article" date="2019" name="Genome Biol. Evol.">
        <title>Insights into the evolution of the New World diploid cottons (Gossypium, subgenus Houzingenia) based on genome sequencing.</title>
        <authorList>
            <person name="Grover C.E."/>
            <person name="Arick M.A. 2nd"/>
            <person name="Thrash A."/>
            <person name="Conover J.L."/>
            <person name="Sanders W.S."/>
            <person name="Peterson D.G."/>
            <person name="Frelichowski J.E."/>
            <person name="Scheffler J.A."/>
            <person name="Scheffler B.E."/>
            <person name="Wendel J.F."/>
        </authorList>
    </citation>
    <scope>NUCLEOTIDE SEQUENCE [LARGE SCALE GENOMIC DNA]</scope>
    <source>
        <strain evidence="3">1</strain>
        <tissue evidence="3">Leaf</tissue>
    </source>
</reference>
<sequence>MERLYELDLSGTTLKELPSSISNLIGLVYLSLNDCENLVCLPDSFYKLKSLERLTLQGCSRLEIFPEVMDTMEWLRDLDLSGTALKELPFSIANLIGLKYLGLNNCENLICL</sequence>
<evidence type="ECO:0000259" key="2">
    <source>
        <dbReference type="Pfam" id="PF23286"/>
    </source>
</evidence>
<accession>A0A7J9LRX9</accession>
<dbReference type="AlphaFoldDB" id="A0A7J9LRX9"/>
<feature type="domain" description="Disease resistance protein RPS4B/Roq1-like leucine-rich repeats" evidence="2">
    <location>
        <begin position="48"/>
        <end position="104"/>
    </location>
</feature>
<dbReference type="Gene3D" id="3.80.10.10">
    <property type="entry name" value="Ribonuclease Inhibitor"/>
    <property type="match status" value="1"/>
</dbReference>
<dbReference type="InterPro" id="IPR032675">
    <property type="entry name" value="LRR_dom_sf"/>
</dbReference>
<dbReference type="Pfam" id="PF23286">
    <property type="entry name" value="LRR_13"/>
    <property type="match status" value="1"/>
</dbReference>
<dbReference type="Pfam" id="PF00560">
    <property type="entry name" value="LRR_1"/>
    <property type="match status" value="1"/>
</dbReference>
<protein>
    <recommendedName>
        <fullName evidence="2">Disease resistance protein RPS4B/Roq1-like leucine-rich repeats domain-containing protein</fullName>
    </recommendedName>
</protein>
<comment type="caution">
    <text evidence="3">The sequence shown here is derived from an EMBL/GenBank/DDBJ whole genome shotgun (WGS) entry which is preliminary data.</text>
</comment>
<proteinExistence type="predicted"/>
<dbReference type="Proteomes" id="UP000593576">
    <property type="component" value="Unassembled WGS sequence"/>
</dbReference>
<evidence type="ECO:0000313" key="3">
    <source>
        <dbReference type="EMBL" id="MBA0861039.1"/>
    </source>
</evidence>
<evidence type="ECO:0000256" key="1">
    <source>
        <dbReference type="ARBA" id="ARBA00022821"/>
    </source>
</evidence>
<dbReference type="EMBL" id="JABFAF010000007">
    <property type="protein sequence ID" value="MBA0861039.1"/>
    <property type="molecule type" value="Genomic_DNA"/>
</dbReference>
<dbReference type="SUPFAM" id="SSF52058">
    <property type="entry name" value="L domain-like"/>
    <property type="match status" value="1"/>
</dbReference>
<evidence type="ECO:0000313" key="4">
    <source>
        <dbReference type="Proteomes" id="UP000593576"/>
    </source>
</evidence>
<dbReference type="PANTHER" id="PTHR47186:SF3">
    <property type="entry name" value="OS09G0267800 PROTEIN"/>
    <property type="match status" value="1"/>
</dbReference>
<dbReference type="PANTHER" id="PTHR47186">
    <property type="entry name" value="LEUCINE-RICH REPEAT-CONTAINING PROTEIN 57"/>
    <property type="match status" value="1"/>
</dbReference>
<name>A0A7J9LRX9_GOSSC</name>
<keyword evidence="1" id="KW-0611">Plant defense</keyword>
<keyword evidence="4" id="KW-1185">Reference proteome</keyword>